<organism evidence="2 3">
    <name type="scientific">Sphingobacterium psychroaquaticum</name>
    <dbReference type="NCBI Taxonomy" id="561061"/>
    <lineage>
        <taxon>Bacteria</taxon>
        <taxon>Pseudomonadati</taxon>
        <taxon>Bacteroidota</taxon>
        <taxon>Sphingobacteriia</taxon>
        <taxon>Sphingobacteriales</taxon>
        <taxon>Sphingobacteriaceae</taxon>
        <taxon>Sphingobacterium</taxon>
    </lineage>
</organism>
<dbReference type="STRING" id="561061.SAMN05660862_0812"/>
<dbReference type="SUPFAM" id="SSF53474">
    <property type="entry name" value="alpha/beta-Hydrolases"/>
    <property type="match status" value="1"/>
</dbReference>
<dbReference type="InterPro" id="IPR002921">
    <property type="entry name" value="Fungal_lipase-type"/>
</dbReference>
<reference evidence="2 3" key="1">
    <citation type="submission" date="2017-04" db="EMBL/GenBank/DDBJ databases">
        <authorList>
            <person name="Afonso C.L."/>
            <person name="Miller P.J."/>
            <person name="Scott M.A."/>
            <person name="Spackman E."/>
            <person name="Goraichik I."/>
            <person name="Dimitrov K.M."/>
            <person name="Suarez D.L."/>
            <person name="Swayne D.E."/>
        </authorList>
    </citation>
    <scope>NUCLEOTIDE SEQUENCE [LARGE SCALE GENOMIC DNA]</scope>
    <source>
        <strain evidence="2 3">DSM 22418</strain>
    </source>
</reference>
<dbReference type="PANTHER" id="PTHR45856">
    <property type="entry name" value="ALPHA/BETA-HYDROLASES SUPERFAMILY PROTEIN"/>
    <property type="match status" value="1"/>
</dbReference>
<dbReference type="InterPro" id="IPR029058">
    <property type="entry name" value="AB_hydrolase_fold"/>
</dbReference>
<dbReference type="Gene3D" id="3.40.50.1820">
    <property type="entry name" value="alpha/beta hydrolase"/>
    <property type="match status" value="1"/>
</dbReference>
<proteinExistence type="predicted"/>
<sequence>MKLKLFVWALVCCMSSLYVQGQKLQPGFDIQEYEEILRIIVGSSETPAKAKLIPYPQHSVLQYKSKVMGLSNLWELWMKDGKTAVLCTRGSTLDTDSWLANIYAAMVPATGKLEIDTGFTFNYTLCENTKAAVHVGYLVSTAYLTRDMVPKIDSCYQAGVRDFIITGHSQGGGISYLVTAYLYALQREGTLPQDIRIKTYCSAPPKPGNLYFAYAYEKMTQGGWAFSVVNTEDWVPQMPFSVQTLGDLPEESPVPLVEGFIKKQSFFKRIFMRSYYKKMKNPSEKTVSTYQRFLGKEVAKQIKKYLPNFKEPSYSPSNNYVRTGLPIVLYPDAAYYEKFKRKDKDKVDLMLHHGIVPYFELTERYLDKQR</sequence>
<dbReference type="EMBL" id="FXAU01000001">
    <property type="protein sequence ID" value="SMG13874.1"/>
    <property type="molecule type" value="Genomic_DNA"/>
</dbReference>
<dbReference type="PANTHER" id="PTHR45856:SF24">
    <property type="entry name" value="FUNGAL LIPASE-LIKE DOMAIN-CONTAINING PROTEIN"/>
    <property type="match status" value="1"/>
</dbReference>
<protein>
    <submittedName>
        <fullName evidence="2">Lipase (Class 3)</fullName>
    </submittedName>
</protein>
<dbReference type="GO" id="GO:0006629">
    <property type="term" value="P:lipid metabolic process"/>
    <property type="evidence" value="ECO:0007669"/>
    <property type="project" value="InterPro"/>
</dbReference>
<name>A0A1X7IH38_9SPHI</name>
<gene>
    <name evidence="2" type="ORF">SAMN05660862_0812</name>
</gene>
<keyword evidence="3" id="KW-1185">Reference proteome</keyword>
<dbReference type="InterPro" id="IPR051218">
    <property type="entry name" value="Sec_MonoDiacylglyc_Lipase"/>
</dbReference>
<dbReference type="Pfam" id="PF01764">
    <property type="entry name" value="Lipase_3"/>
    <property type="match status" value="1"/>
</dbReference>
<accession>A0A1X7IH38</accession>
<dbReference type="Proteomes" id="UP000192980">
    <property type="component" value="Unassembled WGS sequence"/>
</dbReference>
<evidence type="ECO:0000313" key="3">
    <source>
        <dbReference type="Proteomes" id="UP000192980"/>
    </source>
</evidence>
<dbReference type="CDD" id="cd00519">
    <property type="entry name" value="Lipase_3"/>
    <property type="match status" value="1"/>
</dbReference>
<evidence type="ECO:0000259" key="1">
    <source>
        <dbReference type="Pfam" id="PF01764"/>
    </source>
</evidence>
<feature type="domain" description="Fungal lipase-type" evidence="1">
    <location>
        <begin position="86"/>
        <end position="241"/>
    </location>
</feature>
<dbReference type="AlphaFoldDB" id="A0A1X7IH38"/>
<evidence type="ECO:0000313" key="2">
    <source>
        <dbReference type="EMBL" id="SMG13874.1"/>
    </source>
</evidence>